<dbReference type="PANTHER" id="PTHR11851:SF134">
    <property type="entry name" value="ZINC-DEPENDENT PROTEASE"/>
    <property type="match status" value="1"/>
</dbReference>
<dbReference type="InterPro" id="IPR050361">
    <property type="entry name" value="MPP/UQCRC_Complex"/>
</dbReference>
<dbReference type="Proteomes" id="UP000601171">
    <property type="component" value="Unassembled WGS sequence"/>
</dbReference>
<keyword evidence="4" id="KW-1185">Reference proteome</keyword>
<protein>
    <submittedName>
        <fullName evidence="3">Insulinase family protein</fullName>
    </submittedName>
</protein>
<dbReference type="InterPro" id="IPR011765">
    <property type="entry name" value="Pept_M16_N"/>
</dbReference>
<proteinExistence type="predicted"/>
<accession>A0A926IFH4</accession>
<sequence>MNTIVNSRIDEKVLYEKLDSGLKIFFMPKPGFSKKYAVFSTNYGSIDNNFIPIGEEENLVVPEGIAHFLEHKLFEEEDEALFEKFSRLGASVNAFTNFNQTSYLFSTTDNFYESLELLVKFVQSPYLTDENVEKEKGIISQEIKMYDDDPGWRVFFNCLRSMYVNHPIRIDIAGTVESINTITKELLYKAYNTFYNPSNMVLFIIGDLSFEKIIEVVKSSEKKFEKKEENIKRIYTDEPKEINEKFIEEKMVTSTPLFYIGFKDSDLNLMGKDAVKKDLITNIILDLLFSPSSLFYNELYNEGLITSNFGAYFTGKRTYGHSLVIGESHKPKIVYEKVLNLIDKRGEEVLKLEDFNRIKNKNLGNFLMGLNSIEFIANNFVDLYFDDFIILDYLDVMEEIQYNDILKRFKNHFTRGNVVLSIINPI</sequence>
<reference evidence="3" key="1">
    <citation type="submission" date="2020-08" db="EMBL/GenBank/DDBJ databases">
        <title>Genome public.</title>
        <authorList>
            <person name="Liu C."/>
            <person name="Sun Q."/>
        </authorList>
    </citation>
    <scope>NUCLEOTIDE SEQUENCE</scope>
    <source>
        <strain evidence="3">BX21</strain>
    </source>
</reference>
<comment type="caution">
    <text evidence="3">The sequence shown here is derived from an EMBL/GenBank/DDBJ whole genome shotgun (WGS) entry which is preliminary data.</text>
</comment>
<dbReference type="NCBIfam" id="NF047421">
    <property type="entry name" value="YfmH_fam"/>
    <property type="match status" value="1"/>
</dbReference>
<dbReference type="RefSeq" id="WP_262429962.1">
    <property type="nucleotide sequence ID" value="NZ_JACRTG010000020.1"/>
</dbReference>
<evidence type="ECO:0000313" key="4">
    <source>
        <dbReference type="Proteomes" id="UP000601171"/>
    </source>
</evidence>
<dbReference type="SUPFAM" id="SSF63411">
    <property type="entry name" value="LuxS/MPP-like metallohydrolase"/>
    <property type="match status" value="2"/>
</dbReference>
<feature type="domain" description="Peptidase M16 N-terminal" evidence="1">
    <location>
        <begin position="63"/>
        <end position="175"/>
    </location>
</feature>
<dbReference type="Pfam" id="PF00675">
    <property type="entry name" value="Peptidase_M16"/>
    <property type="match status" value="1"/>
</dbReference>
<dbReference type="Gene3D" id="3.30.830.10">
    <property type="entry name" value="Metalloenzyme, LuxS/M16 peptidase-like"/>
    <property type="match status" value="2"/>
</dbReference>
<evidence type="ECO:0000259" key="1">
    <source>
        <dbReference type="Pfam" id="PF00675"/>
    </source>
</evidence>
<evidence type="ECO:0000259" key="2">
    <source>
        <dbReference type="Pfam" id="PF05193"/>
    </source>
</evidence>
<organism evidence="3 4">
    <name type="scientific">Paratissierella segnis</name>
    <dbReference type="NCBI Taxonomy" id="2763679"/>
    <lineage>
        <taxon>Bacteria</taxon>
        <taxon>Bacillati</taxon>
        <taxon>Bacillota</taxon>
        <taxon>Tissierellia</taxon>
        <taxon>Tissierellales</taxon>
        <taxon>Tissierellaceae</taxon>
        <taxon>Paratissierella</taxon>
    </lineage>
</organism>
<gene>
    <name evidence="3" type="ORF">H8707_09660</name>
</gene>
<dbReference type="InterPro" id="IPR007863">
    <property type="entry name" value="Peptidase_M16_C"/>
</dbReference>
<dbReference type="PANTHER" id="PTHR11851">
    <property type="entry name" value="METALLOPROTEASE"/>
    <property type="match status" value="1"/>
</dbReference>
<feature type="domain" description="Peptidase M16 C-terminal" evidence="2">
    <location>
        <begin position="181"/>
        <end position="361"/>
    </location>
</feature>
<dbReference type="Pfam" id="PF05193">
    <property type="entry name" value="Peptidase_M16_C"/>
    <property type="match status" value="1"/>
</dbReference>
<evidence type="ECO:0000313" key="3">
    <source>
        <dbReference type="EMBL" id="MBC8588507.1"/>
    </source>
</evidence>
<dbReference type="InterPro" id="IPR011249">
    <property type="entry name" value="Metalloenz_LuxS/M16"/>
</dbReference>
<dbReference type="GO" id="GO:0046872">
    <property type="term" value="F:metal ion binding"/>
    <property type="evidence" value="ECO:0007669"/>
    <property type="project" value="InterPro"/>
</dbReference>
<dbReference type="AlphaFoldDB" id="A0A926IFH4"/>
<name>A0A926IFH4_9FIRM</name>
<dbReference type="EMBL" id="JACRTG010000020">
    <property type="protein sequence ID" value="MBC8588507.1"/>
    <property type="molecule type" value="Genomic_DNA"/>
</dbReference>